<dbReference type="Gene3D" id="1.10.3210.10">
    <property type="entry name" value="Hypothetical protein af1432"/>
    <property type="match status" value="1"/>
</dbReference>
<organism evidence="2 3">
    <name type="scientific">Halodesulfovibrio aestuarii</name>
    <dbReference type="NCBI Taxonomy" id="126333"/>
    <lineage>
        <taxon>Bacteria</taxon>
        <taxon>Pseudomonadati</taxon>
        <taxon>Thermodesulfobacteriota</taxon>
        <taxon>Desulfovibrionia</taxon>
        <taxon>Desulfovibrionales</taxon>
        <taxon>Desulfovibrionaceae</taxon>
        <taxon>Halodesulfovibrio</taxon>
    </lineage>
</organism>
<dbReference type="RefSeq" id="WP_073020977.1">
    <property type="nucleotide sequence ID" value="NZ_CP192217.1"/>
</dbReference>
<name>A0ABV4JNM9_9BACT</name>
<protein>
    <submittedName>
        <fullName evidence="2">HD domain-containing phosphohydrolase</fullName>
    </submittedName>
</protein>
<dbReference type="InterPro" id="IPR037522">
    <property type="entry name" value="HD_GYP_dom"/>
</dbReference>
<feature type="domain" description="HD-GYP" evidence="1">
    <location>
        <begin position="1"/>
        <end position="73"/>
    </location>
</feature>
<gene>
    <name evidence="2" type="ORF">AB2Z07_02330</name>
</gene>
<evidence type="ECO:0000313" key="2">
    <source>
        <dbReference type="EMBL" id="MEZ6852378.1"/>
    </source>
</evidence>
<reference evidence="2 3" key="1">
    <citation type="submission" date="2024-07" db="EMBL/GenBank/DDBJ databases">
        <title>Active virus-host system and metabolic interactions in a Lokiarchaeon culture.</title>
        <authorList>
            <person name="Ponce Toledo R.I."/>
            <person name="Rodrigues Oliveira T."/>
            <person name="Schleper C."/>
        </authorList>
    </citation>
    <scope>NUCLEOTIDE SEQUENCE [LARGE SCALE GENOMIC DNA]</scope>
    <source>
        <strain evidence="2 3">B35</strain>
    </source>
</reference>
<accession>A0ABV4JNM9</accession>
<evidence type="ECO:0000259" key="1">
    <source>
        <dbReference type="PROSITE" id="PS51832"/>
    </source>
</evidence>
<keyword evidence="3" id="KW-1185">Reference proteome</keyword>
<dbReference type="EMBL" id="JBFSOO010000002">
    <property type="protein sequence ID" value="MEZ6852378.1"/>
    <property type="molecule type" value="Genomic_DNA"/>
</dbReference>
<dbReference type="PROSITE" id="PS51832">
    <property type="entry name" value="HD_GYP"/>
    <property type="match status" value="1"/>
</dbReference>
<dbReference type="Pfam" id="PF13487">
    <property type="entry name" value="HD_5"/>
    <property type="match status" value="1"/>
</dbReference>
<sequence>MQLFFPHIIILNKEVIKPNRSIGKKILDGSQKELLRVACETAHQHHESWDGNGYPSGLHEHAISIFCADHYAG</sequence>
<proteinExistence type="predicted"/>
<evidence type="ECO:0000313" key="3">
    <source>
        <dbReference type="Proteomes" id="UP001568358"/>
    </source>
</evidence>
<dbReference type="Proteomes" id="UP001568358">
    <property type="component" value="Unassembled WGS sequence"/>
</dbReference>
<comment type="caution">
    <text evidence="2">The sequence shown here is derived from an EMBL/GenBank/DDBJ whole genome shotgun (WGS) entry which is preliminary data.</text>
</comment>